<gene>
    <name evidence="9" type="ORF">SAMN05444420_103217</name>
</gene>
<comment type="similarity">
    <text evidence="1 6">Belongs to the iron/manganese superoxide dismutase family.</text>
</comment>
<feature type="binding site" evidence="5">
    <location>
        <position position="75"/>
    </location>
    <ligand>
        <name>Mn(2+)</name>
        <dbReference type="ChEBI" id="CHEBI:29035"/>
    </ligand>
</feature>
<dbReference type="InterPro" id="IPR019832">
    <property type="entry name" value="Mn/Fe_SOD_C"/>
</dbReference>
<dbReference type="PRINTS" id="PR01703">
    <property type="entry name" value="MNSODISMTASE"/>
</dbReference>
<name>A0A1H2VLX6_9FLAO</name>
<evidence type="ECO:0000256" key="2">
    <source>
        <dbReference type="ARBA" id="ARBA00012682"/>
    </source>
</evidence>
<feature type="binding site" evidence="5">
    <location>
        <position position="215"/>
    </location>
    <ligand>
        <name>Mn(2+)</name>
        <dbReference type="ChEBI" id="CHEBI:29035"/>
    </ligand>
</feature>
<evidence type="ECO:0000313" key="9">
    <source>
        <dbReference type="EMBL" id="SDW68974.1"/>
    </source>
</evidence>
<keyword evidence="4 6" id="KW-0560">Oxidoreductase</keyword>
<evidence type="ECO:0000256" key="6">
    <source>
        <dbReference type="RuleBase" id="RU000414"/>
    </source>
</evidence>
<organism evidence="9 10">
    <name type="scientific">Capnocytophaga granulosa</name>
    <dbReference type="NCBI Taxonomy" id="45242"/>
    <lineage>
        <taxon>Bacteria</taxon>
        <taxon>Pseudomonadati</taxon>
        <taxon>Bacteroidota</taxon>
        <taxon>Flavobacteriia</taxon>
        <taxon>Flavobacteriales</taxon>
        <taxon>Flavobacteriaceae</taxon>
        <taxon>Capnocytophaga</taxon>
    </lineage>
</organism>
<dbReference type="GO" id="GO:0046872">
    <property type="term" value="F:metal ion binding"/>
    <property type="evidence" value="ECO:0007669"/>
    <property type="project" value="UniProtKB-KW"/>
</dbReference>
<evidence type="ECO:0000256" key="3">
    <source>
        <dbReference type="ARBA" id="ARBA00022723"/>
    </source>
</evidence>
<dbReference type="OrthoDB" id="9803125at2"/>
<comment type="catalytic activity">
    <reaction evidence="6">
        <text>2 superoxide + 2 H(+) = H2O2 + O2</text>
        <dbReference type="Rhea" id="RHEA:20696"/>
        <dbReference type="ChEBI" id="CHEBI:15378"/>
        <dbReference type="ChEBI" id="CHEBI:15379"/>
        <dbReference type="ChEBI" id="CHEBI:16240"/>
        <dbReference type="ChEBI" id="CHEBI:18421"/>
        <dbReference type="EC" id="1.15.1.1"/>
    </reaction>
</comment>
<evidence type="ECO:0000259" key="8">
    <source>
        <dbReference type="Pfam" id="PF02777"/>
    </source>
</evidence>
<dbReference type="InterPro" id="IPR019833">
    <property type="entry name" value="Mn/Fe_SOD_BS"/>
</dbReference>
<dbReference type="InterPro" id="IPR001189">
    <property type="entry name" value="Mn/Fe_SOD"/>
</dbReference>
<evidence type="ECO:0000256" key="1">
    <source>
        <dbReference type="ARBA" id="ARBA00008714"/>
    </source>
</evidence>
<dbReference type="Pfam" id="PF02777">
    <property type="entry name" value="Sod_Fe_C"/>
    <property type="match status" value="1"/>
</dbReference>
<feature type="binding site" evidence="5">
    <location>
        <position position="211"/>
    </location>
    <ligand>
        <name>Mn(2+)</name>
        <dbReference type="ChEBI" id="CHEBI:29035"/>
    </ligand>
</feature>
<dbReference type="PIRSF" id="PIRSF000349">
    <property type="entry name" value="SODismutase"/>
    <property type="match status" value="1"/>
</dbReference>
<dbReference type="Pfam" id="PF00081">
    <property type="entry name" value="Sod_Fe_N"/>
    <property type="match status" value="1"/>
</dbReference>
<feature type="binding site" evidence="5">
    <location>
        <position position="125"/>
    </location>
    <ligand>
        <name>Mn(2+)</name>
        <dbReference type="ChEBI" id="CHEBI:29035"/>
    </ligand>
</feature>
<sequence>MKRFILPGVLAAVASCHCPKTAQSAAQETVKQSVAQENWGNPADVKAQGKFQLSGLAYGYSDLEPYIDGRTMSIHYSKHYLGYTNNLNKAIAGTALESQSIEQILSSLDLNNKAVRNNAGGYYNHTLFWEVMTPKKTAPQGKLLEQINADFGSFENFKNQFADAAAKQFGSGWAWLVVGKDGKLHIGDTPNQDNPLMPNMPIQGTPILALDVWEHAYYLKYQNQRPKYIDAFFNVINWDKVAEKFENARRQ</sequence>
<accession>A0A1H2VLX6</accession>
<evidence type="ECO:0000256" key="5">
    <source>
        <dbReference type="PIRSR" id="PIRSR000349-1"/>
    </source>
</evidence>
<dbReference type="SUPFAM" id="SSF54719">
    <property type="entry name" value="Fe,Mn superoxide dismutase (SOD), C-terminal domain"/>
    <property type="match status" value="1"/>
</dbReference>
<dbReference type="PROSITE" id="PS00088">
    <property type="entry name" value="SOD_MN"/>
    <property type="match status" value="1"/>
</dbReference>
<dbReference type="PANTHER" id="PTHR43595:SF2">
    <property type="entry name" value="SMALL RIBOSOMAL SUBUNIT PROTEIN MS42"/>
    <property type="match status" value="1"/>
</dbReference>
<reference evidence="9 10" key="1">
    <citation type="submission" date="2016-10" db="EMBL/GenBank/DDBJ databases">
        <authorList>
            <person name="Varghese N."/>
            <person name="Submissions S."/>
        </authorList>
    </citation>
    <scope>NUCLEOTIDE SEQUENCE [LARGE SCALE GENOMIC DNA]</scope>
    <source>
        <strain evidence="9 10">DSM 11449</strain>
    </source>
</reference>
<dbReference type="InterPro" id="IPR036324">
    <property type="entry name" value="Mn/Fe_SOD_N_sf"/>
</dbReference>
<dbReference type="Gene3D" id="1.10.287.990">
    <property type="entry name" value="Fe,Mn superoxide dismutase (SOD) domain"/>
    <property type="match status" value="1"/>
</dbReference>
<feature type="domain" description="Manganese/iron superoxide dismutase C-terminal" evidence="8">
    <location>
        <begin position="139"/>
        <end position="243"/>
    </location>
</feature>
<comment type="caution">
    <text evidence="9">The sequence shown here is derived from an EMBL/GenBank/DDBJ whole genome shotgun (WGS) entry which is preliminary data.</text>
</comment>
<dbReference type="PROSITE" id="PS51257">
    <property type="entry name" value="PROKAR_LIPOPROTEIN"/>
    <property type="match status" value="1"/>
</dbReference>
<dbReference type="Proteomes" id="UP000182771">
    <property type="component" value="Unassembled WGS sequence"/>
</dbReference>
<protein>
    <recommendedName>
        <fullName evidence="2 6">Superoxide dismutase</fullName>
        <ecNumber evidence="2 6">1.15.1.1</ecNumber>
    </recommendedName>
</protein>
<dbReference type="FunFam" id="3.55.40.20:FF:000001">
    <property type="entry name" value="Superoxide dismutase"/>
    <property type="match status" value="1"/>
</dbReference>
<keyword evidence="10" id="KW-1185">Reference proteome</keyword>
<comment type="function">
    <text evidence="6">Destroys radicals which are normally produced within the cells and which are toxic to biological systems.</text>
</comment>
<evidence type="ECO:0000256" key="4">
    <source>
        <dbReference type="ARBA" id="ARBA00023002"/>
    </source>
</evidence>
<dbReference type="GO" id="GO:0005737">
    <property type="term" value="C:cytoplasm"/>
    <property type="evidence" value="ECO:0007669"/>
    <property type="project" value="TreeGrafter"/>
</dbReference>
<dbReference type="InterPro" id="IPR036314">
    <property type="entry name" value="SOD_C_sf"/>
</dbReference>
<evidence type="ECO:0000259" key="7">
    <source>
        <dbReference type="Pfam" id="PF00081"/>
    </source>
</evidence>
<dbReference type="RefSeq" id="WP_016420572.1">
    <property type="nucleotide sequence ID" value="NZ_FNND01000003.1"/>
</dbReference>
<proteinExistence type="inferred from homology"/>
<dbReference type="EMBL" id="FNND01000003">
    <property type="protein sequence ID" value="SDW68974.1"/>
    <property type="molecule type" value="Genomic_DNA"/>
</dbReference>
<dbReference type="InterPro" id="IPR019831">
    <property type="entry name" value="Mn/Fe_SOD_N"/>
</dbReference>
<dbReference type="AlphaFoldDB" id="A0A1H2VLX6"/>
<keyword evidence="3 5" id="KW-0479">Metal-binding</keyword>
<feature type="domain" description="Manganese/iron superoxide dismutase N-terminal" evidence="7">
    <location>
        <begin position="50"/>
        <end position="132"/>
    </location>
</feature>
<evidence type="ECO:0000313" key="10">
    <source>
        <dbReference type="Proteomes" id="UP000182771"/>
    </source>
</evidence>
<dbReference type="PANTHER" id="PTHR43595">
    <property type="entry name" value="37S RIBOSOMAL PROTEIN S26, MITOCHONDRIAL"/>
    <property type="match status" value="1"/>
</dbReference>
<dbReference type="SUPFAM" id="SSF46609">
    <property type="entry name" value="Fe,Mn superoxide dismutase (SOD), N-terminal domain"/>
    <property type="match status" value="1"/>
</dbReference>
<dbReference type="GeneID" id="85016851"/>
<dbReference type="Gene3D" id="3.55.40.20">
    <property type="entry name" value="Iron/manganese superoxide dismutase, C-terminal domain"/>
    <property type="match status" value="1"/>
</dbReference>
<dbReference type="GO" id="GO:0004784">
    <property type="term" value="F:superoxide dismutase activity"/>
    <property type="evidence" value="ECO:0007669"/>
    <property type="project" value="UniProtKB-EC"/>
</dbReference>
<dbReference type="EC" id="1.15.1.1" evidence="2 6"/>